<keyword evidence="3" id="KW-1185">Reference proteome</keyword>
<evidence type="ECO:0000313" key="3">
    <source>
        <dbReference type="Proteomes" id="UP001596328"/>
    </source>
</evidence>
<dbReference type="InterPro" id="IPR016161">
    <property type="entry name" value="Ald_DH/histidinol_DH"/>
</dbReference>
<organism evidence="2 3">
    <name type="scientific">Halobium palmae</name>
    <dbReference type="NCBI Taxonomy" id="1776492"/>
    <lineage>
        <taxon>Archaea</taxon>
        <taxon>Methanobacteriati</taxon>
        <taxon>Methanobacteriota</taxon>
        <taxon>Stenosarchaea group</taxon>
        <taxon>Halobacteria</taxon>
        <taxon>Halobacteriales</taxon>
        <taxon>Haloferacaceae</taxon>
        <taxon>Halobium</taxon>
    </lineage>
</organism>
<dbReference type="InterPro" id="IPR016162">
    <property type="entry name" value="Ald_DH_N"/>
</dbReference>
<name>A0ABD5S6A8_9EURY</name>
<dbReference type="AlphaFoldDB" id="A0ABD5S6A8"/>
<feature type="domain" description="Aldehyde dehydrogenase" evidence="1">
    <location>
        <begin position="2"/>
        <end position="146"/>
    </location>
</feature>
<dbReference type="Pfam" id="PF00171">
    <property type="entry name" value="Aldedh"/>
    <property type="match status" value="1"/>
</dbReference>
<dbReference type="InterPro" id="IPR015590">
    <property type="entry name" value="Aldehyde_DH_dom"/>
</dbReference>
<evidence type="ECO:0000259" key="1">
    <source>
        <dbReference type="Pfam" id="PF00171"/>
    </source>
</evidence>
<dbReference type="Gene3D" id="3.40.605.10">
    <property type="entry name" value="Aldehyde Dehydrogenase, Chain A, domain 1"/>
    <property type="match status" value="1"/>
</dbReference>
<dbReference type="Proteomes" id="UP001596328">
    <property type="component" value="Unassembled WGS sequence"/>
</dbReference>
<gene>
    <name evidence="2" type="ORF">ACFQE1_20440</name>
</gene>
<feature type="non-terminal residue" evidence="2">
    <location>
        <position position="146"/>
    </location>
</feature>
<dbReference type="PANTHER" id="PTHR43217:SF1">
    <property type="entry name" value="SUCCINATE SEMIALDEHYDE DEHYDROGENASE [NAD(P)+] SAD"/>
    <property type="match status" value="1"/>
</dbReference>
<reference evidence="2 3" key="1">
    <citation type="journal article" date="2019" name="Int. J. Syst. Evol. Microbiol.">
        <title>The Global Catalogue of Microorganisms (GCM) 10K type strain sequencing project: providing services to taxonomists for standard genome sequencing and annotation.</title>
        <authorList>
            <consortium name="The Broad Institute Genomics Platform"/>
            <consortium name="The Broad Institute Genome Sequencing Center for Infectious Disease"/>
            <person name="Wu L."/>
            <person name="Ma J."/>
        </authorList>
    </citation>
    <scope>NUCLEOTIDE SEQUENCE [LARGE SCALE GENOMIC DNA]</scope>
    <source>
        <strain evidence="2 3">NBRC 111368</strain>
    </source>
</reference>
<dbReference type="InterPro" id="IPR047110">
    <property type="entry name" value="GABD/Sad-like"/>
</dbReference>
<dbReference type="EMBL" id="JBHSWU010001318">
    <property type="protein sequence ID" value="MFC6726693.1"/>
    <property type="molecule type" value="Genomic_DNA"/>
</dbReference>
<evidence type="ECO:0000313" key="2">
    <source>
        <dbReference type="EMBL" id="MFC6726693.1"/>
    </source>
</evidence>
<comment type="caution">
    <text evidence="2">The sequence shown here is derived from an EMBL/GenBank/DDBJ whole genome shotgun (WGS) entry which is preliminary data.</text>
</comment>
<accession>A0ABD5S6A8</accession>
<dbReference type="SUPFAM" id="SSF53720">
    <property type="entry name" value="ALDH-like"/>
    <property type="match status" value="1"/>
</dbReference>
<dbReference type="PANTHER" id="PTHR43217">
    <property type="entry name" value="SUCCINATE SEMIALDEHYDE DEHYDROGENASE [NAD(P)+] SAD"/>
    <property type="match status" value="1"/>
</dbReference>
<protein>
    <submittedName>
        <fullName evidence="2">Aldehyde dehydrogenase family protein</fullName>
    </submittedName>
</protein>
<proteinExistence type="predicted"/>
<sequence length="146" mass="16330">MVESVNPATGETVDTYEDLTEAEALDALGTAVDTFEEWRGTSFAHRQSLLANAAELLRERADEYAELMTREMGKPVEQARSEVEKCAWVCEYYAEHAEEHLADEQLASPADASAKVSYEPLGPVLAIMPWNFPFWQVFRFAAPNLA</sequence>